<dbReference type="EMBL" id="JAOB01000011">
    <property type="protein sequence ID" value="EUA73284.1"/>
    <property type="molecule type" value="Genomic_DNA"/>
</dbReference>
<dbReference type="AlphaFoldDB" id="X8DY60"/>
<name>X8DY60_MYCXE</name>
<reference evidence="1" key="1">
    <citation type="submission" date="2014-01" db="EMBL/GenBank/DDBJ databases">
        <authorList>
            <person name="Brown-Elliot B."/>
            <person name="Wallace R."/>
            <person name="Lenaerts A."/>
            <person name="Ordway D."/>
            <person name="DeGroote M.A."/>
            <person name="Parker T."/>
            <person name="Sizemore C."/>
            <person name="Tallon L.J."/>
            <person name="Sadzewicz L.K."/>
            <person name="Sengamalay N."/>
            <person name="Fraser C.M."/>
            <person name="Hine E."/>
            <person name="Shefchek K.A."/>
            <person name="Das S.P."/>
            <person name="Tettelin H."/>
        </authorList>
    </citation>
    <scope>NUCLEOTIDE SEQUENCE [LARGE SCALE GENOMIC DNA]</scope>
    <source>
        <strain evidence="1">4042</strain>
    </source>
</reference>
<dbReference type="InterPro" id="IPR011051">
    <property type="entry name" value="RmlC_Cupin_sf"/>
</dbReference>
<organism evidence="1">
    <name type="scientific">Mycobacterium xenopi 4042</name>
    <dbReference type="NCBI Taxonomy" id="1299334"/>
    <lineage>
        <taxon>Bacteria</taxon>
        <taxon>Bacillati</taxon>
        <taxon>Actinomycetota</taxon>
        <taxon>Actinomycetes</taxon>
        <taxon>Mycobacteriales</taxon>
        <taxon>Mycobacteriaceae</taxon>
        <taxon>Mycobacterium</taxon>
    </lineage>
</organism>
<evidence type="ECO:0000313" key="1">
    <source>
        <dbReference type="EMBL" id="EUA73284.1"/>
    </source>
</evidence>
<accession>X8DY60</accession>
<gene>
    <name evidence="1" type="ORF">I553_9440</name>
</gene>
<sequence length="93" mass="10001">MFAGHEQVLRQTVVALRQGHALSEHHHLDEVTIYVLSGRICLNLNAGQTDWIGRTGDLLIAPNTAHSVSALEDSAILLTVAKKMSSTTPGNTT</sequence>
<dbReference type="PANTHER" id="PTHR37694">
    <property type="entry name" value="SLR8022 PROTEIN"/>
    <property type="match status" value="1"/>
</dbReference>
<dbReference type="Gene3D" id="2.60.120.10">
    <property type="entry name" value="Jelly Rolls"/>
    <property type="match status" value="1"/>
</dbReference>
<dbReference type="PANTHER" id="PTHR37694:SF1">
    <property type="entry name" value="SLR8022 PROTEIN"/>
    <property type="match status" value="1"/>
</dbReference>
<dbReference type="PATRIC" id="fig|1299334.3.peg.953"/>
<comment type="caution">
    <text evidence="1">The sequence shown here is derived from an EMBL/GenBank/DDBJ whole genome shotgun (WGS) entry which is preliminary data.</text>
</comment>
<proteinExistence type="predicted"/>
<dbReference type="SUPFAM" id="SSF51182">
    <property type="entry name" value="RmlC-like cupins"/>
    <property type="match status" value="1"/>
</dbReference>
<dbReference type="InterPro" id="IPR014710">
    <property type="entry name" value="RmlC-like_jellyroll"/>
</dbReference>
<protein>
    <submittedName>
        <fullName evidence="1">Cupin domain protein</fullName>
    </submittedName>
</protein>